<comment type="similarity">
    <text evidence="1">Belongs to the peptidase C2 family.</text>
</comment>
<evidence type="ECO:0000256" key="7">
    <source>
        <dbReference type="ARBA" id="ARBA00022833"/>
    </source>
</evidence>
<evidence type="ECO:0000256" key="2">
    <source>
        <dbReference type="ARBA" id="ARBA00022670"/>
    </source>
</evidence>
<dbReference type="Gene3D" id="3.90.70.10">
    <property type="entry name" value="Cysteine proteinases"/>
    <property type="match status" value="1"/>
</dbReference>
<evidence type="ECO:0000256" key="5">
    <source>
        <dbReference type="ARBA" id="ARBA00022801"/>
    </source>
</evidence>
<name>A0A1Q9C6M4_SYMMI</name>
<keyword evidence="3" id="KW-0479">Metal-binding</keyword>
<dbReference type="InterPro" id="IPR010666">
    <property type="entry name" value="Znf_GRF"/>
</dbReference>
<dbReference type="Pfam" id="PF06839">
    <property type="entry name" value="Zn_ribbon_GRF"/>
    <property type="match status" value="1"/>
</dbReference>
<protein>
    <submittedName>
        <fullName evidence="14">Calpain-type cysteine protease DEK1</fullName>
    </submittedName>
</protein>
<dbReference type="PROSITE" id="PS50203">
    <property type="entry name" value="CALPAIN_CAT"/>
    <property type="match status" value="2"/>
</dbReference>
<dbReference type="PROSITE" id="PS51999">
    <property type="entry name" value="ZF_GRF"/>
    <property type="match status" value="1"/>
</dbReference>
<proteinExistence type="inferred from homology"/>
<evidence type="ECO:0000256" key="4">
    <source>
        <dbReference type="ARBA" id="ARBA00022771"/>
    </source>
</evidence>
<comment type="caution">
    <text evidence="14">The sequence shown here is derived from an EMBL/GenBank/DDBJ whole genome shotgun (WGS) entry which is preliminary data.</text>
</comment>
<feature type="domain" description="Calpain catalytic" evidence="12">
    <location>
        <begin position="850"/>
        <end position="981"/>
    </location>
</feature>
<feature type="domain" description="Calpain catalytic" evidence="12">
    <location>
        <begin position="316"/>
        <end position="489"/>
    </location>
</feature>
<evidence type="ECO:0000256" key="6">
    <source>
        <dbReference type="ARBA" id="ARBA00022807"/>
    </source>
</evidence>
<dbReference type="PANTHER" id="PTHR10183">
    <property type="entry name" value="CALPAIN"/>
    <property type="match status" value="1"/>
</dbReference>
<dbReference type="SMART" id="SM00230">
    <property type="entry name" value="CysPc"/>
    <property type="match status" value="1"/>
</dbReference>
<evidence type="ECO:0000259" key="12">
    <source>
        <dbReference type="PROSITE" id="PS50203"/>
    </source>
</evidence>
<reference evidence="14 15" key="1">
    <citation type="submission" date="2016-02" db="EMBL/GenBank/DDBJ databases">
        <title>Genome analysis of coral dinoflagellate symbionts highlights evolutionary adaptations to a symbiotic lifestyle.</title>
        <authorList>
            <person name="Aranda M."/>
            <person name="Li Y."/>
            <person name="Liew Y.J."/>
            <person name="Baumgarten S."/>
            <person name="Simakov O."/>
            <person name="Wilson M."/>
            <person name="Piel J."/>
            <person name="Ashoor H."/>
            <person name="Bougouffa S."/>
            <person name="Bajic V.B."/>
            <person name="Ryu T."/>
            <person name="Ravasi T."/>
            <person name="Bayer T."/>
            <person name="Micklem G."/>
            <person name="Kim H."/>
            <person name="Bhak J."/>
            <person name="Lajeunesse T.C."/>
            <person name="Voolstra C.R."/>
        </authorList>
    </citation>
    <scope>NUCLEOTIDE SEQUENCE [LARGE SCALE GENOMIC DNA]</scope>
    <source>
        <strain evidence="14 15">CCMP2467</strain>
    </source>
</reference>
<dbReference type="Pfam" id="PF01764">
    <property type="entry name" value="Lipase_3"/>
    <property type="match status" value="1"/>
</dbReference>
<dbReference type="GO" id="GO:0008270">
    <property type="term" value="F:zinc ion binding"/>
    <property type="evidence" value="ECO:0007669"/>
    <property type="project" value="UniProtKB-KW"/>
</dbReference>
<dbReference type="Pfam" id="PF00648">
    <property type="entry name" value="Peptidase_C2"/>
    <property type="match status" value="2"/>
</dbReference>
<gene>
    <name evidence="14" type="primary">DEK1</name>
    <name evidence="14" type="ORF">AK812_SmicGene41280</name>
</gene>
<dbReference type="Gene3D" id="3.40.50.1820">
    <property type="entry name" value="alpha/beta hydrolase"/>
    <property type="match status" value="1"/>
</dbReference>
<dbReference type="SUPFAM" id="SSF54001">
    <property type="entry name" value="Cysteine proteinases"/>
    <property type="match status" value="2"/>
</dbReference>
<keyword evidence="2 14" id="KW-0645">Protease</keyword>
<keyword evidence="6" id="KW-0788">Thiol protease</keyword>
<evidence type="ECO:0000256" key="11">
    <source>
        <dbReference type="SAM" id="MobiDB-lite"/>
    </source>
</evidence>
<evidence type="ECO:0000256" key="3">
    <source>
        <dbReference type="ARBA" id="ARBA00022723"/>
    </source>
</evidence>
<feature type="region of interest" description="Disordered" evidence="11">
    <location>
        <begin position="332"/>
        <end position="362"/>
    </location>
</feature>
<organism evidence="14 15">
    <name type="scientific">Symbiodinium microadriaticum</name>
    <name type="common">Dinoflagellate</name>
    <name type="synonym">Zooxanthella microadriatica</name>
    <dbReference type="NCBI Taxonomy" id="2951"/>
    <lineage>
        <taxon>Eukaryota</taxon>
        <taxon>Sar</taxon>
        <taxon>Alveolata</taxon>
        <taxon>Dinophyceae</taxon>
        <taxon>Suessiales</taxon>
        <taxon>Symbiodiniaceae</taxon>
        <taxon>Symbiodinium</taxon>
    </lineage>
</organism>
<dbReference type="OrthoDB" id="426718at2759"/>
<feature type="domain" description="GRF-type" evidence="13">
    <location>
        <begin position="346"/>
        <end position="385"/>
    </location>
</feature>
<dbReference type="InterPro" id="IPR022684">
    <property type="entry name" value="Calpain_cysteine_protease"/>
</dbReference>
<feature type="compositionally biased region" description="Basic and acidic residues" evidence="11">
    <location>
        <begin position="353"/>
        <end position="362"/>
    </location>
</feature>
<sequence>MLAPAIDLESDTEVQRHRELLPELASRSGAECKTAVPPTRRWGRCFSGTTPGTATTQRSCDPGPSVCTVCGDDAVTNKDLQRARDDWHKLLASAQGKEKAGCATAQDSRDASALGRRGLLASLPGIAVSSPAVAQESKVEWKQLRDIQYIAALSDPSASSGTGAENWGLWRKDPGPRGVKLYNYDKLMARGGVAPAKWEFDKNDWWLEEHGLIMEKPEFPLPPGKYMVTGDREVTTTLTVSEKDASGAQKWSLGKGKLYDVTHLPCRSARYTPGGGSCQPTNDLELQFPVRPGESMPPQTGCNKQDYAVLFVLAAPYEDPEFPAEPKSICGREEESLKSPNEPPQCRCGQASRKSEVQKDGPTKGRLYWHCEKRRCGFFAWADSDHRRREKIWWQRFPEFMIVSDFGFRAEDLRQGGVGDCWFMSALAVVAERPDLVLRLFGDTARNQAGCYQVNLFLDGEWRAITIDDRLPCTHQQRRPDGSGLAFSRFPIRHVGLPLVPVSSAMSGRRRALCLLGCFTCSVAYDEEVGLAMAYLEKAVYCGERRFTEWDVGESVAKAPKVDVKQLRWVASPNTQAAAGVGKMLEPKGCFVAVRGTFGTISSLLDAAFWLTDFEQGVCPGCQVVQGFHLAYLSIKDGLFRALQDFGCQQEPLYLVGHSQGAASLSYFMFDALVKNYTVQHMYALESPRPGNALFGQALRALLGSTDAWRVAHYQDIVVHLPPRGPELFQHALPEIYYEARKGREFKKCGIEDGSCSNRWWPWQLKAEDHDWYADLNPCSCGAKSAEEPQVFERFLREARRFAVPEAMLSTIILIFALCGRHGARCCRGFHQRQALLTQEFDAATQSLGADGQQLWTPLLEKAYAKAHGSYRAISGGEIAEALLDLTGCPTESIDCDEPGFDPQELWERLVDFKAKGFPMGCATAGNPELREVGLCGNHAYSVLDVRELYDQRFIGREFGYGGAQQEQEAGKFWLSGQEAA</sequence>
<dbReference type="EMBL" id="LSRX01001599">
    <property type="protein sequence ID" value="OLP78537.1"/>
    <property type="molecule type" value="Genomic_DNA"/>
</dbReference>
<keyword evidence="15" id="KW-1185">Reference proteome</keyword>
<comment type="caution">
    <text evidence="9">Lacks conserved residue(s) required for the propagation of feature annotation.</text>
</comment>
<keyword evidence="5" id="KW-0378">Hydrolase</keyword>
<dbReference type="GO" id="GO:0006508">
    <property type="term" value="P:proteolysis"/>
    <property type="evidence" value="ECO:0007669"/>
    <property type="project" value="UniProtKB-KW"/>
</dbReference>
<dbReference type="InterPro" id="IPR029058">
    <property type="entry name" value="AB_hydrolase_fold"/>
</dbReference>
<dbReference type="SUPFAM" id="SSF53474">
    <property type="entry name" value="alpha/beta-Hydrolases"/>
    <property type="match status" value="1"/>
</dbReference>
<evidence type="ECO:0000259" key="13">
    <source>
        <dbReference type="PROSITE" id="PS51999"/>
    </source>
</evidence>
<feature type="active site" evidence="8">
    <location>
        <position position="939"/>
    </location>
</feature>
<keyword evidence="7" id="KW-0862">Zinc</keyword>
<dbReference type="CDD" id="cd00519">
    <property type="entry name" value="Lipase_3"/>
    <property type="match status" value="1"/>
</dbReference>
<accession>A0A1Q9C6M4</accession>
<dbReference type="InterPro" id="IPR002921">
    <property type="entry name" value="Fungal_lipase-type"/>
</dbReference>
<dbReference type="Proteomes" id="UP000186817">
    <property type="component" value="Unassembled WGS sequence"/>
</dbReference>
<evidence type="ECO:0000256" key="1">
    <source>
        <dbReference type="ARBA" id="ARBA00007623"/>
    </source>
</evidence>
<dbReference type="PANTHER" id="PTHR10183:SF379">
    <property type="entry name" value="CALPAIN-5"/>
    <property type="match status" value="1"/>
</dbReference>
<dbReference type="GO" id="GO:0006629">
    <property type="term" value="P:lipid metabolic process"/>
    <property type="evidence" value="ECO:0007669"/>
    <property type="project" value="InterPro"/>
</dbReference>
<dbReference type="InterPro" id="IPR001300">
    <property type="entry name" value="Peptidase_C2_calpain_cat"/>
</dbReference>
<dbReference type="GO" id="GO:0004198">
    <property type="term" value="F:calcium-dependent cysteine-type endopeptidase activity"/>
    <property type="evidence" value="ECO:0007669"/>
    <property type="project" value="InterPro"/>
</dbReference>
<evidence type="ECO:0000256" key="10">
    <source>
        <dbReference type="PROSITE-ProRule" id="PRU01343"/>
    </source>
</evidence>
<evidence type="ECO:0000313" key="14">
    <source>
        <dbReference type="EMBL" id="OLP78537.1"/>
    </source>
</evidence>
<evidence type="ECO:0000256" key="9">
    <source>
        <dbReference type="PROSITE-ProRule" id="PRU00239"/>
    </source>
</evidence>
<evidence type="ECO:0000256" key="8">
    <source>
        <dbReference type="PIRSR" id="PIRSR622684-1"/>
    </source>
</evidence>
<dbReference type="AlphaFoldDB" id="A0A1Q9C6M4"/>
<dbReference type="InterPro" id="IPR038765">
    <property type="entry name" value="Papain-like_cys_pep_sf"/>
</dbReference>
<dbReference type="PROSITE" id="PS00139">
    <property type="entry name" value="THIOL_PROTEASE_CYS"/>
    <property type="match status" value="1"/>
</dbReference>
<keyword evidence="4 10" id="KW-0863">Zinc-finger</keyword>
<evidence type="ECO:0000313" key="15">
    <source>
        <dbReference type="Proteomes" id="UP000186817"/>
    </source>
</evidence>
<dbReference type="InterPro" id="IPR000169">
    <property type="entry name" value="Pept_cys_AS"/>
</dbReference>